<keyword evidence="9" id="KW-1185">Reference proteome</keyword>
<keyword evidence="5" id="KW-0472">Membrane</keyword>
<evidence type="ECO:0000313" key="9">
    <source>
        <dbReference type="Proteomes" id="UP001205965"/>
    </source>
</evidence>
<feature type="signal peptide" evidence="6">
    <location>
        <begin position="1"/>
        <end position="29"/>
    </location>
</feature>
<dbReference type="Proteomes" id="UP001205965">
    <property type="component" value="Unassembled WGS sequence"/>
</dbReference>
<keyword evidence="5" id="KW-0812">Transmembrane</keyword>
<evidence type="ECO:0000256" key="2">
    <source>
        <dbReference type="ARBA" id="ARBA00022525"/>
    </source>
</evidence>
<feature type="domain" description="Gram-positive cocci surface proteins LPxTG" evidence="7">
    <location>
        <begin position="1041"/>
        <end position="1073"/>
    </location>
</feature>
<evidence type="ECO:0000256" key="6">
    <source>
        <dbReference type="SAM" id="SignalP"/>
    </source>
</evidence>
<feature type="transmembrane region" description="Helical" evidence="5">
    <location>
        <begin position="1046"/>
        <end position="1068"/>
    </location>
</feature>
<evidence type="ECO:0000256" key="4">
    <source>
        <dbReference type="ARBA" id="ARBA00023088"/>
    </source>
</evidence>
<feature type="chain" id="PRO_5046668824" evidence="6">
    <location>
        <begin position="30"/>
        <end position="1073"/>
    </location>
</feature>
<accession>A0ABT2G2J0</accession>
<keyword evidence="5" id="KW-1133">Transmembrane helix</keyword>
<evidence type="ECO:0000256" key="1">
    <source>
        <dbReference type="ARBA" id="ARBA00022512"/>
    </source>
</evidence>
<keyword evidence="4" id="KW-0572">Peptidoglycan-anchor</keyword>
<comment type="caution">
    <text evidence="8">The sequence shown here is derived from an EMBL/GenBank/DDBJ whole genome shotgun (WGS) entry which is preliminary data.</text>
</comment>
<proteinExistence type="predicted"/>
<dbReference type="Pfam" id="PF00746">
    <property type="entry name" value="Gram_pos_anchor"/>
    <property type="match status" value="1"/>
</dbReference>
<evidence type="ECO:0000256" key="3">
    <source>
        <dbReference type="ARBA" id="ARBA00022729"/>
    </source>
</evidence>
<keyword evidence="3 6" id="KW-0732">Signal</keyword>
<evidence type="ECO:0000256" key="5">
    <source>
        <dbReference type="SAM" id="Phobius"/>
    </source>
</evidence>
<sequence length="1073" mass="113394">MKTKIRRTLATALSVFLVAGVVLPVQTNAQESPYDPATHLDNTYSYAYGGLLDLRLLNQWLTIGPNGDALSATDLRGVDQLWETVLDNDKNVAASSLDVEALELIYLNLGQISLPLLGQGGLLEFVLNDASVGTLREYAYVPSAAHAHGAAGVVSDSGGLELTQPGEGKSSSIDILSLLALGNSTVITENIIDTAALELGAISAVAINPDDSDFSNYEVTCAHPLTATDIGTDAAVAEVVCHGYQVADAILVLDVPLIDTLMGDITSLFDGLNTTINDALGEDSLFNSLLRTLTNLIRAVPLVGLLVNLDLEVTAKVPVNIVTDLLNHELSDADGLVKIDLKNGLIKVDLKQLHTGNLNSLEANTNLLTPDNINAITASVLSLLTDDADTNKNGLMAHLESLLLGDRASQTGGLYETSVSIILKSSGLLGGVGSLEISGTLSQLFNGGFTYEGTGLLYLVEILGAILNPLTGGVGELLEEILFNGPTSVVSTLIGSATDAVLSQIVGILDPVLEEVLKPLANIIINRQFTTEETHGTVFTVSALEVNVGDLNTSGELVHLPLATASVMAQPPVKMDIDVAKIGDGRNLHTGGYAYDLLCTIGTEENRQEVLNKTGLQYDGINLGEGFFLEADELSLSGAVGGIEPVRITPGAECTVTAISPKLNETHEALRPTGHEPGIRTPYTYFLDVDKTNGVRVSGETPADGPTAMHPIGMAEEGPVNVDTTTIGAEWKHRAFTFIVPPGEKTHKVNIVHAYDIDRRDIVLSKSVSGPAPGEENYNFEYSLDGGKTWLPHVTNSPISIPTDSSFTIKDVPVLNLEALNAEPSTQVPAQVMIRERLGTESQHVRWMLENSSLPSFYPQETDGAFKYATTTFAAGPVITPDVVPTPNQNLGITNFYAAIEVDKHIDGLLDGIGETTLLPSGEGSMAISYTVKNIGAVELDAIKIYDPSLVNDLFTLPADITVGPGTGEVTGCTLVFGPNGEDATCSFEVSFTNPEAPFHYEADTSEVTAEATTIIEGRTITATATDKHGAMRLSNILGQLPATGVTTLVSVLALGLIAALGALALYVRSRRK</sequence>
<gene>
    <name evidence="8" type="ORF">NYP18_12650</name>
</gene>
<dbReference type="InterPro" id="IPR047900">
    <property type="entry name" value="Choice_anch_G"/>
</dbReference>
<dbReference type="PROSITE" id="PS50847">
    <property type="entry name" value="GRAM_POS_ANCHORING"/>
    <property type="match status" value="1"/>
</dbReference>
<dbReference type="EMBL" id="JANWTC010000011">
    <property type="protein sequence ID" value="MCS5480502.1"/>
    <property type="molecule type" value="Genomic_DNA"/>
</dbReference>
<dbReference type="InterPro" id="IPR019931">
    <property type="entry name" value="LPXTG_anchor"/>
</dbReference>
<protein>
    <submittedName>
        <fullName evidence="8">Choice-of-anchor G family protein</fullName>
    </submittedName>
</protein>
<keyword evidence="2" id="KW-0964">Secreted</keyword>
<keyword evidence="1" id="KW-0134">Cell wall</keyword>
<evidence type="ECO:0000313" key="8">
    <source>
        <dbReference type="EMBL" id="MCS5480502.1"/>
    </source>
</evidence>
<evidence type="ECO:0000259" key="7">
    <source>
        <dbReference type="PROSITE" id="PS50847"/>
    </source>
</evidence>
<dbReference type="NCBIfam" id="NF033766">
    <property type="entry name" value="choice_anch_G"/>
    <property type="match status" value="1"/>
</dbReference>
<dbReference type="NCBIfam" id="TIGR01167">
    <property type="entry name" value="LPXTG_anchor"/>
    <property type="match status" value="1"/>
</dbReference>
<reference evidence="8 9" key="1">
    <citation type="submission" date="2022-08" db="EMBL/GenBank/DDBJ databases">
        <title>YIM 101645 draft genome.</title>
        <authorList>
            <person name="Chen X."/>
        </authorList>
    </citation>
    <scope>NUCLEOTIDE SEQUENCE [LARGE SCALE GENOMIC DNA]</scope>
    <source>
        <strain evidence="8 9">YIM 101645</strain>
    </source>
</reference>
<organism evidence="8 9">
    <name type="scientific">Corynebacterium lemuris</name>
    <dbReference type="NCBI Taxonomy" id="1859292"/>
    <lineage>
        <taxon>Bacteria</taxon>
        <taxon>Bacillati</taxon>
        <taxon>Actinomycetota</taxon>
        <taxon>Actinomycetes</taxon>
        <taxon>Mycobacteriales</taxon>
        <taxon>Corynebacteriaceae</taxon>
        <taxon>Corynebacterium</taxon>
    </lineage>
</organism>
<name>A0ABT2G2J0_9CORY</name>